<sequence length="120" mass="12888">MASSEAVRASDEGWMNMILPENPHSLGICRVYKGDDKHLGRLGFSQQGIGVSVPQRRLVYGRLMLGEGEIRGQDLEGDAGSAPGFMKSTGHDASGGELCDCVPGDRRQVCAGCLVEYVQF</sequence>
<name>A0AAI8VUG2_9PEZI</name>
<organism evidence="1 2">
    <name type="scientific">Anthostomella pinea</name>
    <dbReference type="NCBI Taxonomy" id="933095"/>
    <lineage>
        <taxon>Eukaryota</taxon>
        <taxon>Fungi</taxon>
        <taxon>Dikarya</taxon>
        <taxon>Ascomycota</taxon>
        <taxon>Pezizomycotina</taxon>
        <taxon>Sordariomycetes</taxon>
        <taxon>Xylariomycetidae</taxon>
        <taxon>Xylariales</taxon>
        <taxon>Xylariaceae</taxon>
        <taxon>Anthostomella</taxon>
    </lineage>
</organism>
<dbReference type="EMBL" id="CAUWAG010000018">
    <property type="protein sequence ID" value="CAJ2511274.1"/>
    <property type="molecule type" value="Genomic_DNA"/>
</dbReference>
<proteinExistence type="predicted"/>
<dbReference type="AlphaFoldDB" id="A0AAI8VUG2"/>
<evidence type="ECO:0000313" key="1">
    <source>
        <dbReference type="EMBL" id="CAJ2511274.1"/>
    </source>
</evidence>
<accession>A0AAI8VUG2</accession>
<evidence type="ECO:0000313" key="2">
    <source>
        <dbReference type="Proteomes" id="UP001295740"/>
    </source>
</evidence>
<protein>
    <submittedName>
        <fullName evidence="1">Uu.00g068990.m01.CDS01</fullName>
    </submittedName>
</protein>
<dbReference type="Proteomes" id="UP001295740">
    <property type="component" value="Unassembled WGS sequence"/>
</dbReference>
<comment type="caution">
    <text evidence="1">The sequence shown here is derived from an EMBL/GenBank/DDBJ whole genome shotgun (WGS) entry which is preliminary data.</text>
</comment>
<gene>
    <name evidence="1" type="ORF">KHLLAP_LOCUS11742</name>
</gene>
<keyword evidence="2" id="KW-1185">Reference proteome</keyword>
<reference evidence="1" key="1">
    <citation type="submission" date="2023-10" db="EMBL/GenBank/DDBJ databases">
        <authorList>
            <person name="Hackl T."/>
        </authorList>
    </citation>
    <scope>NUCLEOTIDE SEQUENCE</scope>
</reference>